<proteinExistence type="inferred from homology"/>
<feature type="compositionally biased region" description="Low complexity" evidence="2">
    <location>
        <begin position="229"/>
        <end position="284"/>
    </location>
</feature>
<protein>
    <recommendedName>
        <fullName evidence="3">PPE domain-containing protein</fullName>
    </recommendedName>
</protein>
<feature type="region of interest" description="Disordered" evidence="2">
    <location>
        <begin position="212"/>
        <end position="343"/>
    </location>
</feature>
<feature type="domain" description="PPE" evidence="3">
    <location>
        <begin position="38"/>
        <end position="176"/>
    </location>
</feature>
<dbReference type="EMBL" id="JACCFK010000001">
    <property type="protein sequence ID" value="NYI88677.1"/>
    <property type="molecule type" value="Genomic_DNA"/>
</dbReference>
<evidence type="ECO:0000313" key="5">
    <source>
        <dbReference type="Proteomes" id="UP000549616"/>
    </source>
</evidence>
<evidence type="ECO:0000256" key="1">
    <source>
        <dbReference type="ARBA" id="ARBA00010652"/>
    </source>
</evidence>
<comment type="caution">
    <text evidence="4">The sequence shown here is derived from an EMBL/GenBank/DDBJ whole genome shotgun (WGS) entry which is preliminary data.</text>
</comment>
<dbReference type="Pfam" id="PF00823">
    <property type="entry name" value="PPE"/>
    <property type="match status" value="1"/>
</dbReference>
<dbReference type="AlphaFoldDB" id="A0A853B1G0"/>
<feature type="compositionally biased region" description="Gly residues" evidence="2">
    <location>
        <begin position="320"/>
        <end position="341"/>
    </location>
</feature>
<gene>
    <name evidence="4" type="ORF">HNR02_002000</name>
</gene>
<evidence type="ECO:0000313" key="4">
    <source>
        <dbReference type="EMBL" id="NYI88677.1"/>
    </source>
</evidence>
<dbReference type="SUPFAM" id="SSF140459">
    <property type="entry name" value="PE/PPE dimer-like"/>
    <property type="match status" value="1"/>
</dbReference>
<feature type="compositionally biased region" description="Gly residues" evidence="2">
    <location>
        <begin position="378"/>
        <end position="392"/>
    </location>
</feature>
<feature type="compositionally biased region" description="Basic and acidic residues" evidence="2">
    <location>
        <begin position="517"/>
        <end position="544"/>
    </location>
</feature>
<comment type="similarity">
    <text evidence="1">Belongs to the mycobacterial PPE family.</text>
</comment>
<feature type="compositionally biased region" description="Polar residues" evidence="2">
    <location>
        <begin position="218"/>
        <end position="228"/>
    </location>
</feature>
<feature type="region of interest" description="Disordered" evidence="2">
    <location>
        <begin position="449"/>
        <end position="544"/>
    </location>
</feature>
<dbReference type="Gene3D" id="1.20.1260.20">
    <property type="entry name" value="PPE superfamily"/>
    <property type="match status" value="1"/>
</dbReference>
<dbReference type="Proteomes" id="UP000549616">
    <property type="component" value="Unassembled WGS sequence"/>
</dbReference>
<feature type="compositionally biased region" description="Gly residues" evidence="2">
    <location>
        <begin position="285"/>
        <end position="297"/>
    </location>
</feature>
<keyword evidence="5" id="KW-1185">Reference proteome</keyword>
<feature type="region of interest" description="Disordered" evidence="2">
    <location>
        <begin position="402"/>
        <end position="432"/>
    </location>
</feature>
<organism evidence="4 5">
    <name type="scientific">Amycolatopsis endophytica</name>
    <dbReference type="NCBI Taxonomy" id="860233"/>
    <lineage>
        <taxon>Bacteria</taxon>
        <taxon>Bacillati</taxon>
        <taxon>Actinomycetota</taxon>
        <taxon>Actinomycetes</taxon>
        <taxon>Pseudonocardiales</taxon>
        <taxon>Pseudonocardiaceae</taxon>
        <taxon>Amycolatopsis</taxon>
    </lineage>
</organism>
<evidence type="ECO:0000259" key="3">
    <source>
        <dbReference type="Pfam" id="PF00823"/>
    </source>
</evidence>
<name>A0A853B1G0_9PSEU</name>
<dbReference type="RefSeq" id="WP_179772878.1">
    <property type="nucleotide sequence ID" value="NZ_JACCFK010000001.1"/>
</dbReference>
<accession>A0A853B1G0</accession>
<feature type="region of interest" description="Disordered" evidence="2">
    <location>
        <begin position="378"/>
        <end position="397"/>
    </location>
</feature>
<dbReference type="InterPro" id="IPR038332">
    <property type="entry name" value="PPE_sf"/>
</dbReference>
<sequence length="544" mass="52305">MATFDSSNHDIPTLVAKLADQRFDGYQPEQLARVVEQFRDGAGTTSITEAVEALRSISGALAGTEEALRTQLRALGVEWQSRAGDQASSVVAREAGFSAEATAKVDQAARMMFEQAEAFTRTRNKLPAPEDLRKAGSYDFGDTVFSLFGFETDHAADVRTAEEARAQAVDALNAYAHDSGGYLGATSTVEAPAPVDLLSAPGSGVVSGVGGAVPTVPDTSTTQAQGTKDVTPAVAPVDTPTPAMGVPAPGSAGVAAAGAAGARPGVTGPSGAVGAPAPGGRVAPGPGGAGPGGGSTGAGAAERGPSGGRAGGASPSAWGVRGGATGSAGGVGEQAGRGGAGAANRFTTGGIGGAARGGAGGAGGPGGAGGGAAGGAGGTGGGGAAGGAGGAPRGVPTAAEEALGKGRAAGAVPPSGTSPTAVGPGFAAVRGTSGMSGFAEAAPALGAAGAGGALAGEGERPNRVGRNTAGNRIHQIPVGDLPEEEEARLSRRGGHTPGTGTTRSILEPAAPQDGDEDSVRRFGVEDEDLFADRRDVSPDTIGER</sequence>
<dbReference type="InterPro" id="IPR000030">
    <property type="entry name" value="PPE_dom"/>
</dbReference>
<reference evidence="4 5" key="1">
    <citation type="submission" date="2020-07" db="EMBL/GenBank/DDBJ databases">
        <title>Sequencing the genomes of 1000 actinobacteria strains.</title>
        <authorList>
            <person name="Klenk H.-P."/>
        </authorList>
    </citation>
    <scope>NUCLEOTIDE SEQUENCE [LARGE SCALE GENOMIC DNA]</scope>
    <source>
        <strain evidence="4 5">DSM 104006</strain>
    </source>
</reference>
<evidence type="ECO:0000256" key="2">
    <source>
        <dbReference type="SAM" id="MobiDB-lite"/>
    </source>
</evidence>